<comment type="caution">
    <text evidence="4">The sequence shown here is derived from an EMBL/GenBank/DDBJ whole genome shotgun (WGS) entry which is preliminary data.</text>
</comment>
<keyword evidence="5" id="KW-1185">Reference proteome</keyword>
<gene>
    <name evidence="4" type="primary">CBP3</name>
    <name evidence="4" type="ORF">BG011_006544</name>
</gene>
<evidence type="ECO:0000313" key="4">
    <source>
        <dbReference type="EMBL" id="KAG0253106.1"/>
    </source>
</evidence>
<dbReference type="OrthoDB" id="10253878at2759"/>
<evidence type="ECO:0000256" key="2">
    <source>
        <dbReference type="SAM" id="MobiDB-lite"/>
    </source>
</evidence>
<name>A0A9P6PUP2_9FUNG</name>
<dbReference type="Pfam" id="PF03981">
    <property type="entry name" value="Ubiq_cyt_C_chap"/>
    <property type="match status" value="1"/>
</dbReference>
<dbReference type="InterPro" id="IPR007129">
    <property type="entry name" value="Ubiqinol_cyt_c_chaperone_CPB3"/>
</dbReference>
<evidence type="ECO:0000256" key="1">
    <source>
        <dbReference type="ARBA" id="ARBA00006407"/>
    </source>
</evidence>
<dbReference type="PANTHER" id="PTHR12184:SF1">
    <property type="entry name" value="UBIQUINOL-CYTOCHROME-C REDUCTASE COMPLEX ASSEMBLY FACTOR 1"/>
    <property type="match status" value="1"/>
</dbReference>
<evidence type="ECO:0000259" key="3">
    <source>
        <dbReference type="Pfam" id="PF03981"/>
    </source>
</evidence>
<comment type="similarity">
    <text evidence="1">Belongs to the CBP3 family.</text>
</comment>
<evidence type="ECO:0000313" key="5">
    <source>
        <dbReference type="Proteomes" id="UP000726737"/>
    </source>
</evidence>
<proteinExistence type="inferred from homology"/>
<sequence length="278" mass="31057">MAPSSVIARSGLQAVRSIVRTPCSKPLSTYTTRALAASWSQSKQYSSSVPSPASSKEQSTSPSSPTTSSKTEESKLPTTGLYGGFLRALAKVTGHYTVSQTAMRSTHNFYEICASQMQDKRSFWIDTCGLPDNFQTWFSVTHLHVWLLMVRIRAENHGKVFQQQLVNHFFHDIEDRMRYNHKISSGRIITTYMHDFLAQFHGGVLAYDEGMCKDDPIMAAALWRNLFTSSGTPAQIAILVDYVRKELQVLDTMSSDDFLESRTLFGTRAPALRGVPGK</sequence>
<accession>A0A9P6PUP2</accession>
<organism evidence="4 5">
    <name type="scientific">Mortierella polycephala</name>
    <dbReference type="NCBI Taxonomy" id="41804"/>
    <lineage>
        <taxon>Eukaryota</taxon>
        <taxon>Fungi</taxon>
        <taxon>Fungi incertae sedis</taxon>
        <taxon>Mucoromycota</taxon>
        <taxon>Mortierellomycotina</taxon>
        <taxon>Mortierellomycetes</taxon>
        <taxon>Mortierellales</taxon>
        <taxon>Mortierellaceae</taxon>
        <taxon>Mortierella</taxon>
    </lineage>
</organism>
<dbReference type="AlphaFoldDB" id="A0A9P6PUP2"/>
<dbReference type="EMBL" id="JAAAJA010000479">
    <property type="protein sequence ID" value="KAG0253106.1"/>
    <property type="molecule type" value="Genomic_DNA"/>
</dbReference>
<reference evidence="4" key="1">
    <citation type="journal article" date="2020" name="Fungal Divers.">
        <title>Resolving the Mortierellaceae phylogeny through synthesis of multi-gene phylogenetics and phylogenomics.</title>
        <authorList>
            <person name="Vandepol N."/>
            <person name="Liber J."/>
            <person name="Desiro A."/>
            <person name="Na H."/>
            <person name="Kennedy M."/>
            <person name="Barry K."/>
            <person name="Grigoriev I.V."/>
            <person name="Miller A.N."/>
            <person name="O'Donnell K."/>
            <person name="Stajich J.E."/>
            <person name="Bonito G."/>
        </authorList>
    </citation>
    <scope>NUCLEOTIDE SEQUENCE</scope>
    <source>
        <strain evidence="4">KOD948</strain>
    </source>
</reference>
<protein>
    <submittedName>
        <fullName evidence="4">Protein cbp3, mitochondrial</fullName>
    </submittedName>
</protein>
<dbReference type="GO" id="GO:0005739">
    <property type="term" value="C:mitochondrion"/>
    <property type="evidence" value="ECO:0007669"/>
    <property type="project" value="TreeGrafter"/>
</dbReference>
<dbReference type="Proteomes" id="UP000726737">
    <property type="component" value="Unassembled WGS sequence"/>
</dbReference>
<dbReference type="GO" id="GO:0034551">
    <property type="term" value="P:mitochondrial respiratory chain complex III assembly"/>
    <property type="evidence" value="ECO:0007669"/>
    <property type="project" value="TreeGrafter"/>
</dbReference>
<feature type="region of interest" description="Disordered" evidence="2">
    <location>
        <begin position="40"/>
        <end position="76"/>
    </location>
</feature>
<dbReference type="InterPro" id="IPR021150">
    <property type="entry name" value="Ubiq_cyt_c_chap"/>
</dbReference>
<feature type="compositionally biased region" description="Low complexity" evidence="2">
    <location>
        <begin position="40"/>
        <end position="69"/>
    </location>
</feature>
<feature type="domain" description="Ubiquinol-cytochrome c chaperone" evidence="3">
    <location>
        <begin position="127"/>
        <end position="262"/>
    </location>
</feature>
<dbReference type="PANTHER" id="PTHR12184">
    <property type="entry name" value="UBIQUINOL-CYTOCHROME C REDUCTASE COMPLEX ASSEMBLY FACTOR 1 FAMILY MEMBER"/>
    <property type="match status" value="1"/>
</dbReference>